<accession>A0A7G9GAR3</accession>
<feature type="compositionally biased region" description="Basic and acidic residues" evidence="1">
    <location>
        <begin position="310"/>
        <end position="320"/>
    </location>
</feature>
<feature type="region of interest" description="Disordered" evidence="1">
    <location>
        <begin position="310"/>
        <end position="329"/>
    </location>
</feature>
<name>A0A7G9GAR3_9FIRM</name>
<proteinExistence type="predicted"/>
<evidence type="ECO:0000313" key="3">
    <source>
        <dbReference type="Proteomes" id="UP000515860"/>
    </source>
</evidence>
<dbReference type="KEGG" id="whj:H9Q79_13375"/>
<sequence length="329" mass="38160">MDFTTFAVEVTKNMRKEYLPEISPEYSVTRRNWSKTEADLVIGFPYQENREIRIDYNLQTLHEMYGNLPQEAAIKQTCEEIVDQVNREFQEEAKELISKLKNYDTARDEFYLALRSLDSPVNARDCPDVGVRTTDFCFIPYAGNPSEDEPHPYIRINESIINEWGVSTRQLVLHAWQNMIKNYPPVKVRLIDIVNGVQENAQNELQNPQEELWMITNKRRCYGASAILYPGVKEEVGKELGNYYILPSSCHEVILAPELLGLKAGELEEMVRGVNREIVNPKVWLSDTVYHYDKKTSKLEKASEYERRVKQENLSLEHTKKAPKKGPVL</sequence>
<reference evidence="2 3" key="1">
    <citation type="submission" date="2020-08" db="EMBL/GenBank/DDBJ databases">
        <authorList>
            <person name="Liu C."/>
            <person name="Sun Q."/>
        </authorList>
    </citation>
    <scope>NUCLEOTIDE SEQUENCE [LARGE SCALE GENOMIC DNA]</scope>
    <source>
        <strain evidence="2 3">NSJ-29</strain>
    </source>
</reference>
<dbReference type="InterPro" id="IPR043743">
    <property type="entry name" value="DUF5688"/>
</dbReference>
<dbReference type="RefSeq" id="WP_118648196.1">
    <property type="nucleotide sequence ID" value="NZ_CP060635.1"/>
</dbReference>
<protein>
    <submittedName>
        <fullName evidence="2">Uncharacterized protein</fullName>
    </submittedName>
</protein>
<gene>
    <name evidence="2" type="ORF">H9Q79_13375</name>
</gene>
<dbReference type="EMBL" id="CP060635">
    <property type="protein sequence ID" value="QNM07895.1"/>
    <property type="molecule type" value="Genomic_DNA"/>
</dbReference>
<evidence type="ECO:0000313" key="2">
    <source>
        <dbReference type="EMBL" id="QNM07895.1"/>
    </source>
</evidence>
<dbReference type="Proteomes" id="UP000515860">
    <property type="component" value="Chromosome"/>
</dbReference>
<keyword evidence="3" id="KW-1185">Reference proteome</keyword>
<organism evidence="2 3">
    <name type="scientific">Wansuia hejianensis</name>
    <dbReference type="NCBI Taxonomy" id="2763667"/>
    <lineage>
        <taxon>Bacteria</taxon>
        <taxon>Bacillati</taxon>
        <taxon>Bacillota</taxon>
        <taxon>Clostridia</taxon>
        <taxon>Lachnospirales</taxon>
        <taxon>Lachnospiraceae</taxon>
        <taxon>Wansuia</taxon>
    </lineage>
</organism>
<dbReference type="AlphaFoldDB" id="A0A7G9GAR3"/>
<dbReference type="Pfam" id="PF18941">
    <property type="entry name" value="DUF5688"/>
    <property type="match status" value="1"/>
</dbReference>
<evidence type="ECO:0000256" key="1">
    <source>
        <dbReference type="SAM" id="MobiDB-lite"/>
    </source>
</evidence>